<evidence type="ECO:0000313" key="1">
    <source>
        <dbReference type="EMBL" id="MYN09702.1"/>
    </source>
</evidence>
<dbReference type="RefSeq" id="WP_161074001.1">
    <property type="nucleotide sequence ID" value="NZ_WWCU01000026.1"/>
</dbReference>
<evidence type="ECO:0000313" key="2">
    <source>
        <dbReference type="Proteomes" id="UP000450676"/>
    </source>
</evidence>
<keyword evidence="2" id="KW-1185">Reference proteome</keyword>
<organism evidence="1 2">
    <name type="scientific">Pseudoduganella aquatica</name>
    <dbReference type="NCBI Taxonomy" id="2660641"/>
    <lineage>
        <taxon>Bacteria</taxon>
        <taxon>Pseudomonadati</taxon>
        <taxon>Pseudomonadota</taxon>
        <taxon>Betaproteobacteria</taxon>
        <taxon>Burkholderiales</taxon>
        <taxon>Oxalobacteraceae</taxon>
        <taxon>Telluria group</taxon>
        <taxon>Pseudoduganella</taxon>
    </lineage>
</organism>
<sequence length="631" mass="68895">MKLLDEFQRQLDKTGPPRRVFLTTFNMGIELVETHLLPAILGMETPRSAMEFEQMQQELALRQAAADNAETDGDAAPPPLDLRVFADRRMLFNSVERKRTSLPVSAVSPLRLGFGTASLFHPKVIYIEGAEGAILGCGSANLSVGGWANNQEVFVFRKISSAAQAAQVQAFFAPLLTAAGQPETALGARLWGDDAGWSFCHSFQPAGLLPQLAAHQPPGTPMEGLGVWSPYFSDDLAHMLDAVRRQAGHPGMPVSVVADRNETGQIRTRWSGGLAEQLQEGRLAFHAGSRQVRRDERIKMSHAKVWLTPHAIAIGSWNCSMPGAQLQGRDNNIEAGMLLPDPPDFKSALGDAIPVDEGHFCSPAQLLEDELQLPPLPPFDLAVSFDWRTLNYSVRLDWPDDCSAPDYVLHLPDLPGIPLQPGMPAQAHYPVAEPQRILTNRYYTVELNGGTVARGIVNEQHAQLRRGERFASLDDLLEALVLGFDSASCPATELRGTATLDLDAADAADLEPPSNAALSSYFRLFNAFDQFRSLIAKCDSAVSLHICVLARPGCVKELHEKIQQHPEGGNAIYHWFLVQEFNTLLLAAQKKAAALGAGLPLDLDRLRLASAAPDGNAARYMELIRKECSYA</sequence>
<name>A0A7X4KNZ6_9BURK</name>
<protein>
    <recommendedName>
        <fullName evidence="3">PLD phosphodiesterase domain-containing protein</fullName>
    </recommendedName>
</protein>
<dbReference type="Proteomes" id="UP000450676">
    <property type="component" value="Unassembled WGS sequence"/>
</dbReference>
<dbReference type="Gene3D" id="3.30.870.10">
    <property type="entry name" value="Endonuclease Chain A"/>
    <property type="match status" value="1"/>
</dbReference>
<proteinExistence type="predicted"/>
<evidence type="ECO:0008006" key="3">
    <source>
        <dbReference type="Google" id="ProtNLM"/>
    </source>
</evidence>
<dbReference type="CDD" id="cd00138">
    <property type="entry name" value="PLDc_SF"/>
    <property type="match status" value="1"/>
</dbReference>
<dbReference type="AlphaFoldDB" id="A0A7X4KNZ6"/>
<comment type="caution">
    <text evidence="1">The sequence shown here is derived from an EMBL/GenBank/DDBJ whole genome shotgun (WGS) entry which is preliminary data.</text>
</comment>
<reference evidence="1 2" key="1">
    <citation type="submission" date="2019-12" db="EMBL/GenBank/DDBJ databases">
        <title>Novel species isolated from a subtropical stream in China.</title>
        <authorList>
            <person name="Lu H."/>
        </authorList>
    </citation>
    <scope>NUCLEOTIDE SEQUENCE [LARGE SCALE GENOMIC DNA]</scope>
    <source>
        <strain evidence="1 2">FT127W</strain>
    </source>
</reference>
<gene>
    <name evidence="1" type="ORF">GTP77_20480</name>
</gene>
<accession>A0A7X4KNZ6</accession>
<dbReference type="EMBL" id="WWCU01000026">
    <property type="protein sequence ID" value="MYN09702.1"/>
    <property type="molecule type" value="Genomic_DNA"/>
</dbReference>